<dbReference type="InterPro" id="IPR001635">
    <property type="entry name" value="Flag_hook_Flik"/>
</dbReference>
<gene>
    <name evidence="6" type="ORF">HUK38_05910</name>
</gene>
<dbReference type="GO" id="GO:0009424">
    <property type="term" value="C:bacterial-type flagellum hook"/>
    <property type="evidence" value="ECO:0007669"/>
    <property type="project" value="InterPro"/>
</dbReference>
<accession>A0A839HF13</accession>
<keyword evidence="6" id="KW-0966">Cell projection</keyword>
<evidence type="ECO:0000256" key="3">
    <source>
        <dbReference type="ARBA" id="ARBA00022795"/>
    </source>
</evidence>
<evidence type="ECO:0000313" key="7">
    <source>
        <dbReference type="Proteomes" id="UP000548632"/>
    </source>
</evidence>
<protein>
    <submittedName>
        <fullName evidence="6">Flagellar hook-length control protein FliK</fullName>
    </submittedName>
</protein>
<dbReference type="InterPro" id="IPR038610">
    <property type="entry name" value="FliK-like_C_sf"/>
</dbReference>
<dbReference type="EMBL" id="JABVCQ010000010">
    <property type="protein sequence ID" value="MBB1125767.1"/>
    <property type="molecule type" value="Genomic_DNA"/>
</dbReference>
<feature type="compositionally biased region" description="Polar residues" evidence="4">
    <location>
        <begin position="154"/>
        <end position="175"/>
    </location>
</feature>
<keyword evidence="6" id="KW-0282">Flagellum</keyword>
<evidence type="ECO:0000256" key="4">
    <source>
        <dbReference type="SAM" id="MobiDB-lite"/>
    </source>
</evidence>
<dbReference type="RefSeq" id="WP_182583401.1">
    <property type="nucleotide sequence ID" value="NZ_JABVCQ010000010.1"/>
</dbReference>
<evidence type="ECO:0000259" key="5">
    <source>
        <dbReference type="Pfam" id="PF02120"/>
    </source>
</evidence>
<dbReference type="InterPro" id="IPR052563">
    <property type="entry name" value="FliK"/>
</dbReference>
<dbReference type="Pfam" id="PF02120">
    <property type="entry name" value="Flg_hook"/>
    <property type="match status" value="1"/>
</dbReference>
<reference evidence="6 7" key="1">
    <citation type="journal article" date="2020" name="Arch. Microbiol.">
        <title>The genome sequence of the giant phototrophic gammaproteobacterium Thiospirillum jenense gives insight into its physiological properties and phylogenetic relationships.</title>
        <authorList>
            <person name="Imhoff J.F."/>
            <person name="Meyer T.E."/>
            <person name="Kyndt J.A."/>
        </authorList>
    </citation>
    <scope>NUCLEOTIDE SEQUENCE [LARGE SCALE GENOMIC DNA]</scope>
    <source>
        <strain evidence="6 7">DSM 216</strain>
    </source>
</reference>
<sequence>TTLLNAILTAVNGNNAAVNSTPAAGVTNQSTAPAGSSTPVNNDATTTLLNAILTAVNNTQPAVNSTPAAGVINQSTAPAGSSTPVNNDATTTLLNAILTALNGNNAAVNSTPAAGVINQSTAPAGSSTPVNNDATTTLLNAILTAVNNTQPAVNSTPAAGVTNQSTAPAGSSTPVNNDATTTLLNAILTAVNNRHTAVSSMPAAATTHDPIVQVMAPLMPQQSLNETSAPSLNTPSNTDAVSAMTLAFNQQRSMGDKTSPDMASPSTLTAADNNQAAATSGNVLFAADLFAQLKAASFNPVTPAINHSPAPFTLDLSQLVQPGGAASLAEQLQLIAQAQEGTTELKLHPASLGALDVRISLDGNTAHVQFASANATVRDALEAALPRLRDAFMQDGVNLGQVSVSDHASQNWRQPLMQHATNSEQFGDDADLIAAETTTIAPRSTLSALARKLDLFV</sequence>
<feature type="non-terminal residue" evidence="6">
    <location>
        <position position="1"/>
    </location>
</feature>
<evidence type="ECO:0000256" key="1">
    <source>
        <dbReference type="ARBA" id="ARBA00003944"/>
    </source>
</evidence>
<evidence type="ECO:0000313" key="6">
    <source>
        <dbReference type="EMBL" id="MBB1125767.1"/>
    </source>
</evidence>
<comment type="similarity">
    <text evidence="2">Belongs to the FliK family.</text>
</comment>
<keyword evidence="6" id="KW-0969">Cilium</keyword>
<dbReference type="CDD" id="cd17470">
    <property type="entry name" value="T3SS_Flik_C"/>
    <property type="match status" value="1"/>
</dbReference>
<evidence type="ECO:0000256" key="2">
    <source>
        <dbReference type="ARBA" id="ARBA00009149"/>
    </source>
</evidence>
<dbReference type="GO" id="GO:0044780">
    <property type="term" value="P:bacterial-type flagellum assembly"/>
    <property type="evidence" value="ECO:0007669"/>
    <property type="project" value="InterPro"/>
</dbReference>
<keyword evidence="7" id="KW-1185">Reference proteome</keyword>
<dbReference type="InterPro" id="IPR021136">
    <property type="entry name" value="Flagellar_hook_control-like_C"/>
</dbReference>
<organism evidence="6 7">
    <name type="scientific">Thiospirillum jenense</name>
    <dbReference type="NCBI Taxonomy" id="1653858"/>
    <lineage>
        <taxon>Bacteria</taxon>
        <taxon>Pseudomonadati</taxon>
        <taxon>Pseudomonadota</taxon>
        <taxon>Gammaproteobacteria</taxon>
        <taxon>Chromatiales</taxon>
        <taxon>Chromatiaceae</taxon>
        <taxon>Thiospirillum</taxon>
    </lineage>
</organism>
<dbReference type="AlphaFoldDB" id="A0A839HF13"/>
<feature type="region of interest" description="Disordered" evidence="4">
    <location>
        <begin position="154"/>
        <end position="176"/>
    </location>
</feature>
<keyword evidence="3" id="KW-1005">Bacterial flagellum biogenesis</keyword>
<proteinExistence type="inferred from homology"/>
<dbReference type="Proteomes" id="UP000548632">
    <property type="component" value="Unassembled WGS sequence"/>
</dbReference>
<comment type="caution">
    <text evidence="6">The sequence shown here is derived from an EMBL/GenBank/DDBJ whole genome shotgun (WGS) entry which is preliminary data.</text>
</comment>
<dbReference type="Gene3D" id="3.30.750.140">
    <property type="match status" value="1"/>
</dbReference>
<dbReference type="PRINTS" id="PR01007">
    <property type="entry name" value="FLGHOOKFLIK"/>
</dbReference>
<name>A0A839HF13_9GAMM</name>
<dbReference type="PANTHER" id="PTHR37533">
    <property type="entry name" value="FLAGELLAR HOOK-LENGTH CONTROL PROTEIN"/>
    <property type="match status" value="1"/>
</dbReference>
<feature type="region of interest" description="Disordered" evidence="4">
    <location>
        <begin position="20"/>
        <end position="40"/>
    </location>
</feature>
<dbReference type="PANTHER" id="PTHR37533:SF2">
    <property type="entry name" value="FLAGELLAR HOOK-LENGTH CONTROL PROTEIN"/>
    <property type="match status" value="1"/>
</dbReference>
<feature type="domain" description="Flagellar hook-length control protein-like C-terminal" evidence="5">
    <location>
        <begin position="332"/>
        <end position="411"/>
    </location>
</feature>
<comment type="function">
    <text evidence="1">Controls the length of the flagellar hook.</text>
</comment>